<comment type="caution">
    <text evidence="2">The sequence shown here is derived from an EMBL/GenBank/DDBJ whole genome shotgun (WGS) entry which is preliminary data.</text>
</comment>
<reference evidence="3" key="1">
    <citation type="journal article" date="2023" name="Commun. Biol.">
        <title>Genome analysis of Parmales, the sister group of diatoms, reveals the evolutionary specialization of diatoms from phago-mixotrophs to photoautotrophs.</title>
        <authorList>
            <person name="Ban H."/>
            <person name="Sato S."/>
            <person name="Yoshikawa S."/>
            <person name="Yamada K."/>
            <person name="Nakamura Y."/>
            <person name="Ichinomiya M."/>
            <person name="Sato N."/>
            <person name="Blanc-Mathieu R."/>
            <person name="Endo H."/>
            <person name="Kuwata A."/>
            <person name="Ogata H."/>
        </authorList>
    </citation>
    <scope>NUCLEOTIDE SEQUENCE [LARGE SCALE GENOMIC DNA]</scope>
</reference>
<feature type="compositionally biased region" description="Basic and acidic residues" evidence="1">
    <location>
        <begin position="152"/>
        <end position="162"/>
    </location>
</feature>
<dbReference type="AlphaFoldDB" id="A0A9W7GQG2"/>
<feature type="region of interest" description="Disordered" evidence="1">
    <location>
        <begin position="802"/>
        <end position="830"/>
    </location>
</feature>
<gene>
    <name evidence="2" type="ORF">TrCOL_g10760</name>
</gene>
<proteinExistence type="predicted"/>
<accession>A0A9W7GQG2</accession>
<feature type="region of interest" description="Disordered" evidence="1">
    <location>
        <begin position="847"/>
        <end position="871"/>
    </location>
</feature>
<feature type="compositionally biased region" description="Low complexity" evidence="1">
    <location>
        <begin position="573"/>
        <end position="594"/>
    </location>
</feature>
<feature type="compositionally biased region" description="Basic and acidic residues" evidence="1">
    <location>
        <begin position="710"/>
        <end position="726"/>
    </location>
</feature>
<feature type="region of interest" description="Disordered" evidence="1">
    <location>
        <begin position="21"/>
        <end position="741"/>
    </location>
</feature>
<feature type="compositionally biased region" description="Low complexity" evidence="1">
    <location>
        <begin position="624"/>
        <end position="634"/>
    </location>
</feature>
<protein>
    <submittedName>
        <fullName evidence="2">Uncharacterized protein</fullName>
    </submittedName>
</protein>
<feature type="compositionally biased region" description="Basic residues" evidence="1">
    <location>
        <begin position="858"/>
        <end position="871"/>
    </location>
</feature>
<name>A0A9W7GQG2_9STRA</name>
<feature type="compositionally biased region" description="Low complexity" evidence="1">
    <location>
        <begin position="727"/>
        <end position="739"/>
    </location>
</feature>
<organism evidence="2 3">
    <name type="scientific">Triparma columacea</name>
    <dbReference type="NCBI Taxonomy" id="722753"/>
    <lineage>
        <taxon>Eukaryota</taxon>
        <taxon>Sar</taxon>
        <taxon>Stramenopiles</taxon>
        <taxon>Ochrophyta</taxon>
        <taxon>Bolidophyceae</taxon>
        <taxon>Parmales</taxon>
        <taxon>Triparmaceae</taxon>
        <taxon>Triparma</taxon>
    </lineage>
</organism>
<dbReference type="PANTHER" id="PTHR45725:SF1">
    <property type="entry name" value="DISHEVELLED ASSOCIATED ACTIVATOR OF MORPHOGENESIS, ISOFORM D"/>
    <property type="match status" value="1"/>
</dbReference>
<evidence type="ECO:0000256" key="1">
    <source>
        <dbReference type="SAM" id="MobiDB-lite"/>
    </source>
</evidence>
<feature type="compositionally biased region" description="Low complexity" evidence="1">
    <location>
        <begin position="451"/>
        <end position="476"/>
    </location>
</feature>
<feature type="compositionally biased region" description="Basic residues" evidence="1">
    <location>
        <begin position="818"/>
        <end position="830"/>
    </location>
</feature>
<feature type="compositionally biased region" description="Basic and acidic residues" evidence="1">
    <location>
        <begin position="269"/>
        <end position="320"/>
    </location>
</feature>
<evidence type="ECO:0000313" key="2">
    <source>
        <dbReference type="EMBL" id="GMI49204.1"/>
    </source>
</evidence>
<feature type="compositionally biased region" description="Basic and acidic residues" evidence="1">
    <location>
        <begin position="21"/>
        <end position="30"/>
    </location>
</feature>
<feature type="compositionally biased region" description="Low complexity" evidence="1">
    <location>
        <begin position="847"/>
        <end position="857"/>
    </location>
</feature>
<feature type="compositionally biased region" description="Basic and acidic residues" evidence="1">
    <location>
        <begin position="523"/>
        <end position="538"/>
    </location>
</feature>
<sequence length="871" mass="91986">MSARDSESRPMSIKDRIAAMKLEKGDDAASRPKTVPRNFRVPKKVENTPTETKEAVEPPKPKVEHANIQSEGKKISGDKATKCSEEKTEAKAKEETQAVAQAEKQKPPATPPASPTKAISKASPAVPPAPASVDSPRLGGGKIEMSISYDSLHPDLADEDSTKNISKGENMMALARSRSQTLEQKGLLNASARDARGTVSKAAEKVKKKEEEEEAEAKKKKQEEEEAEAKKKKQEEEETEAKKKKQEEEEAEAKKKKQAEEEAETKKKKQEEEEAVAKKKKQEEEEAEAKKKKEEENAEKKPTMKEAPKEIIKANKDEQTPKQSIAERIAAMKQKSVDAEMAKKTAAAAPAKSNTSSSSSSSIAEKIAALKLKSADEEKAKKAATPTEKADTKADTPPPPANTASPPPAAKPLAAKESPIQSRIAALKMNTSSASSYDAAATPVPAPTPTNTPKSTPISAKGAAKGPAKGASMGSAKGDEKPAPEAEMQSVADRIAAMKEQKSSFNGDKDSEAKSTLGAKKKTVAERIASMKEQKSTPDGEATSRPTSTASTSSKSSSVADKIAAMKKKSQESSTTTAPSSSSIGSASSSTGSIADRIAKMKAGGSDIKVGPMPVIPPSNVTRSSGDSASSASSNGVMNPDEPPKPRKRSITVTETPSILPIKTETNPDDLARSTSAISEGDERDSDISRPSSLTTSTQNSPQVRTLKKIHGDKDPNMHVINDDRLSVGSSQASVKSSATGKISALAKNLGGLDMKMMLGGPRGPPKGGIGMPGMMAMPGMTPGGGVPPALMKKRFEFNTDDEKPAGELQHNNATRAVQKKKKRKPKLKKMFSAEKLVESVSAVGEAASGATKAATKTAKKRVSGFFGGKK</sequence>
<dbReference type="EMBL" id="BRYA01000478">
    <property type="protein sequence ID" value="GMI49204.1"/>
    <property type="molecule type" value="Genomic_DNA"/>
</dbReference>
<feature type="compositionally biased region" description="Low complexity" evidence="1">
    <location>
        <begin position="115"/>
        <end position="124"/>
    </location>
</feature>
<feature type="compositionally biased region" description="Basic and acidic residues" evidence="1">
    <location>
        <begin position="496"/>
        <end position="513"/>
    </location>
</feature>
<dbReference type="InterPro" id="IPR051425">
    <property type="entry name" value="Formin_Homology"/>
</dbReference>
<feature type="compositionally biased region" description="Polar residues" evidence="1">
    <location>
        <begin position="689"/>
        <end position="704"/>
    </location>
</feature>
<dbReference type="OrthoDB" id="10604205at2759"/>
<keyword evidence="3" id="KW-1185">Reference proteome</keyword>
<feature type="compositionally biased region" description="Pro residues" evidence="1">
    <location>
        <begin position="396"/>
        <end position="410"/>
    </location>
</feature>
<feature type="compositionally biased region" description="Low complexity" evidence="1">
    <location>
        <begin position="543"/>
        <end position="558"/>
    </location>
</feature>
<feature type="compositionally biased region" description="Low complexity" evidence="1">
    <location>
        <begin position="344"/>
        <end position="372"/>
    </location>
</feature>
<dbReference type="Proteomes" id="UP001165065">
    <property type="component" value="Unassembled WGS sequence"/>
</dbReference>
<feature type="compositionally biased region" description="Basic and acidic residues" evidence="1">
    <location>
        <begin position="43"/>
        <end position="96"/>
    </location>
</feature>
<evidence type="ECO:0000313" key="3">
    <source>
        <dbReference type="Proteomes" id="UP001165065"/>
    </source>
</evidence>
<feature type="compositionally biased region" description="Low complexity" evidence="1">
    <location>
        <begin position="432"/>
        <end position="443"/>
    </location>
</feature>
<dbReference type="PANTHER" id="PTHR45725">
    <property type="entry name" value="FORMIN HOMOLOGY 2 FAMILY MEMBER"/>
    <property type="match status" value="1"/>
</dbReference>